<dbReference type="InterPro" id="IPR043502">
    <property type="entry name" value="DNA/RNA_pol_sf"/>
</dbReference>
<evidence type="ECO:0000256" key="1">
    <source>
        <dbReference type="ARBA" id="ARBA00022670"/>
    </source>
</evidence>
<dbReference type="InterPro" id="IPR000477">
    <property type="entry name" value="RT_dom"/>
</dbReference>
<keyword evidence="4" id="KW-0540">Nuclease</keyword>
<dbReference type="PANTHER" id="PTHR37984:SF5">
    <property type="entry name" value="PROTEIN NYNRIN-LIKE"/>
    <property type="match status" value="1"/>
</dbReference>
<dbReference type="CDD" id="cd01647">
    <property type="entry name" value="RT_LTR"/>
    <property type="match status" value="1"/>
</dbReference>
<evidence type="ECO:0000256" key="5">
    <source>
        <dbReference type="ARBA" id="ARBA00022759"/>
    </source>
</evidence>
<dbReference type="Pfam" id="PF00078">
    <property type="entry name" value="RVT_1"/>
    <property type="match status" value="1"/>
</dbReference>
<keyword evidence="7" id="KW-0695">RNA-directed DNA polymerase</keyword>
<keyword evidence="8" id="KW-0511">Multifunctional enzyme</keyword>
<keyword evidence="12" id="KW-1185">Reference proteome</keyword>
<keyword evidence="3" id="KW-0548">Nucleotidyltransferase</keyword>
<feature type="domain" description="Reverse transcriptase/retrotransposon-derived protein RNase H-like" evidence="10">
    <location>
        <begin position="231"/>
        <end position="332"/>
    </location>
</feature>
<dbReference type="Pfam" id="PF17919">
    <property type="entry name" value="RT_RNaseH_2"/>
    <property type="match status" value="1"/>
</dbReference>
<sequence>MGCTGLLKHRIVLTRDTSTAQPYRRIPPYQLKEVRSHLDKLLAQEIISPSTSPYAAPIVLVRRKSGELRMCCDYRRLNEITRKDAFPIPHMKEYIDPLGGSKYFSTLDLASGYHQVEMAEEVREKTAFTTSFGLYEWNRLPHGLVNAPAHFSRLMQKVIHVLTCDGLKTDPEKISVVKNFPQPTTVRDVRALLGLVGCYQRFVNNFASLAKPLHHLLVTPYKQDRNPKVSWTAECQGNFDNIKSALTAAPLLGIADFYKPFILEVDARYSGLGAVLSQTQDGRPRVIAYASRGLRKTERNMKNYSSMKLEMLALKWAFEDKFRSYLLGAKFTMYTNNYPFSHLKTAKLGALEQRWAGELAAFDFDVCYK</sequence>
<dbReference type="Gene3D" id="3.30.70.270">
    <property type="match status" value="1"/>
</dbReference>
<dbReference type="GO" id="GO:0003964">
    <property type="term" value="F:RNA-directed DNA polymerase activity"/>
    <property type="evidence" value="ECO:0007669"/>
    <property type="project" value="UniProtKB-KW"/>
</dbReference>
<evidence type="ECO:0000256" key="3">
    <source>
        <dbReference type="ARBA" id="ARBA00022695"/>
    </source>
</evidence>
<dbReference type="Proteomes" id="UP001283361">
    <property type="component" value="Unassembled WGS sequence"/>
</dbReference>
<dbReference type="Gene3D" id="3.10.10.10">
    <property type="entry name" value="HIV Type 1 Reverse Transcriptase, subunit A, domain 1"/>
    <property type="match status" value="1"/>
</dbReference>
<dbReference type="InterPro" id="IPR043128">
    <property type="entry name" value="Rev_trsase/Diguanyl_cyclase"/>
</dbReference>
<dbReference type="Gene3D" id="3.10.20.370">
    <property type="match status" value="1"/>
</dbReference>
<accession>A0AAE0ZDE9</accession>
<organism evidence="11 12">
    <name type="scientific">Elysia crispata</name>
    <name type="common">lettuce slug</name>
    <dbReference type="NCBI Taxonomy" id="231223"/>
    <lineage>
        <taxon>Eukaryota</taxon>
        <taxon>Metazoa</taxon>
        <taxon>Spiralia</taxon>
        <taxon>Lophotrochozoa</taxon>
        <taxon>Mollusca</taxon>
        <taxon>Gastropoda</taxon>
        <taxon>Heterobranchia</taxon>
        <taxon>Euthyneura</taxon>
        <taxon>Panpulmonata</taxon>
        <taxon>Sacoglossa</taxon>
        <taxon>Placobranchoidea</taxon>
        <taxon>Plakobranchidae</taxon>
        <taxon>Elysia</taxon>
    </lineage>
</organism>
<comment type="caution">
    <text evidence="11">The sequence shown here is derived from an EMBL/GenBank/DDBJ whole genome shotgun (WGS) entry which is preliminary data.</text>
</comment>
<evidence type="ECO:0000313" key="12">
    <source>
        <dbReference type="Proteomes" id="UP001283361"/>
    </source>
</evidence>
<evidence type="ECO:0000259" key="9">
    <source>
        <dbReference type="Pfam" id="PF00078"/>
    </source>
</evidence>
<protein>
    <recommendedName>
        <fullName evidence="13">Reverse transcriptase/retrotransposon-derived protein RNase H-like domain-containing protein</fullName>
    </recommendedName>
</protein>
<evidence type="ECO:0000256" key="4">
    <source>
        <dbReference type="ARBA" id="ARBA00022722"/>
    </source>
</evidence>
<reference evidence="11" key="1">
    <citation type="journal article" date="2023" name="G3 (Bethesda)">
        <title>A reference genome for the long-term kleptoplast-retaining sea slug Elysia crispata morphotype clarki.</title>
        <authorList>
            <person name="Eastman K.E."/>
            <person name="Pendleton A.L."/>
            <person name="Shaikh M.A."/>
            <person name="Suttiyut T."/>
            <person name="Ogas R."/>
            <person name="Tomko P."/>
            <person name="Gavelis G."/>
            <person name="Widhalm J.R."/>
            <person name="Wisecaver J.H."/>
        </authorList>
    </citation>
    <scope>NUCLEOTIDE SEQUENCE</scope>
    <source>
        <strain evidence="11">ECLA1</strain>
    </source>
</reference>
<dbReference type="AlphaFoldDB" id="A0AAE0ZDE9"/>
<gene>
    <name evidence="11" type="ORF">RRG08_042469</name>
</gene>
<dbReference type="CDD" id="cd09274">
    <property type="entry name" value="RNase_HI_RT_Ty3"/>
    <property type="match status" value="1"/>
</dbReference>
<dbReference type="GO" id="GO:0006508">
    <property type="term" value="P:proteolysis"/>
    <property type="evidence" value="ECO:0007669"/>
    <property type="project" value="UniProtKB-KW"/>
</dbReference>
<dbReference type="EMBL" id="JAWDGP010004208">
    <property type="protein sequence ID" value="KAK3766691.1"/>
    <property type="molecule type" value="Genomic_DNA"/>
</dbReference>
<dbReference type="PANTHER" id="PTHR37984">
    <property type="entry name" value="PROTEIN CBG26694"/>
    <property type="match status" value="1"/>
</dbReference>
<evidence type="ECO:0000256" key="7">
    <source>
        <dbReference type="ARBA" id="ARBA00022918"/>
    </source>
</evidence>
<proteinExistence type="predicted"/>
<dbReference type="FunFam" id="3.10.10.10:FF:000007">
    <property type="entry name" value="Retrovirus-related Pol polyprotein from transposon 17.6-like Protein"/>
    <property type="match status" value="1"/>
</dbReference>
<evidence type="ECO:0000256" key="6">
    <source>
        <dbReference type="ARBA" id="ARBA00022801"/>
    </source>
</evidence>
<evidence type="ECO:0000259" key="10">
    <source>
        <dbReference type="Pfam" id="PF17919"/>
    </source>
</evidence>
<keyword evidence="2" id="KW-0808">Transferase</keyword>
<feature type="domain" description="Reverse transcriptase" evidence="9">
    <location>
        <begin position="63"/>
        <end position="162"/>
    </location>
</feature>
<keyword evidence="5" id="KW-0255">Endonuclease</keyword>
<dbReference type="FunFam" id="3.30.70.270:FF:000020">
    <property type="entry name" value="Transposon Tf2-6 polyprotein-like Protein"/>
    <property type="match status" value="1"/>
</dbReference>
<dbReference type="FunFam" id="3.10.20.370:FF:000001">
    <property type="entry name" value="Retrovirus-related Pol polyprotein from transposon 17.6-like protein"/>
    <property type="match status" value="1"/>
</dbReference>
<keyword evidence="6" id="KW-0378">Hydrolase</keyword>
<evidence type="ECO:0008006" key="13">
    <source>
        <dbReference type="Google" id="ProtNLM"/>
    </source>
</evidence>
<evidence type="ECO:0000256" key="2">
    <source>
        <dbReference type="ARBA" id="ARBA00022679"/>
    </source>
</evidence>
<keyword evidence="1" id="KW-0645">Protease</keyword>
<evidence type="ECO:0000256" key="8">
    <source>
        <dbReference type="ARBA" id="ARBA00023268"/>
    </source>
</evidence>
<evidence type="ECO:0000313" key="11">
    <source>
        <dbReference type="EMBL" id="KAK3766691.1"/>
    </source>
</evidence>
<name>A0AAE0ZDE9_9GAST</name>
<dbReference type="InterPro" id="IPR050951">
    <property type="entry name" value="Retrovirus_Pol_polyprotein"/>
</dbReference>
<dbReference type="InterPro" id="IPR041577">
    <property type="entry name" value="RT_RNaseH_2"/>
</dbReference>
<dbReference type="GO" id="GO:0008233">
    <property type="term" value="F:peptidase activity"/>
    <property type="evidence" value="ECO:0007669"/>
    <property type="project" value="UniProtKB-KW"/>
</dbReference>
<dbReference type="GO" id="GO:0004519">
    <property type="term" value="F:endonuclease activity"/>
    <property type="evidence" value="ECO:0007669"/>
    <property type="project" value="UniProtKB-KW"/>
</dbReference>
<dbReference type="SUPFAM" id="SSF56672">
    <property type="entry name" value="DNA/RNA polymerases"/>
    <property type="match status" value="1"/>
</dbReference>